<reference evidence="5 6" key="1">
    <citation type="submission" date="2018-02" db="EMBL/GenBank/DDBJ databases">
        <title>Draft genome sequences of four Legionella pneumophila clinical strains isolated in Ontario.</title>
        <authorList>
            <person name="Fortuna A."/>
            <person name="Ramnarine R."/>
            <person name="Li A."/>
            <person name="Frantz C."/>
            <person name="Mallo G."/>
        </authorList>
    </citation>
    <scope>NUCLEOTIDE SEQUENCE [LARGE SCALE GENOMIC DNA]</scope>
    <source>
        <strain evidence="5 6">LG61</strain>
    </source>
</reference>
<accession>A0A2S6F1N0</accession>
<dbReference type="EMBL" id="PQWY01000010">
    <property type="protein sequence ID" value="PPK31338.1"/>
    <property type="molecule type" value="Genomic_DNA"/>
</dbReference>
<dbReference type="Gene3D" id="3.60.60.10">
    <property type="entry name" value="Penicillin V Acylase, Chain A"/>
    <property type="match status" value="1"/>
</dbReference>
<evidence type="ECO:0000256" key="1">
    <source>
        <dbReference type="ARBA" id="ARBA00006625"/>
    </source>
</evidence>
<feature type="signal peptide" evidence="3">
    <location>
        <begin position="1"/>
        <end position="23"/>
    </location>
</feature>
<dbReference type="OrthoDB" id="1265391at2"/>
<dbReference type="Proteomes" id="UP000239239">
    <property type="component" value="Unassembled WGS sequence"/>
</dbReference>
<gene>
    <name evidence="5" type="ORF">C3928_04700</name>
</gene>
<proteinExistence type="inferred from homology"/>
<dbReference type="PANTHER" id="PTHR35527:SF2">
    <property type="entry name" value="HYDROLASE"/>
    <property type="match status" value="1"/>
</dbReference>
<comment type="caution">
    <text evidence="5">The sequence shown here is derived from an EMBL/GenBank/DDBJ whole genome shotgun (WGS) entry which is preliminary data.</text>
</comment>
<feature type="chain" id="PRO_5015722235" evidence="3">
    <location>
        <begin position="24"/>
        <end position="332"/>
    </location>
</feature>
<evidence type="ECO:0000256" key="2">
    <source>
        <dbReference type="ARBA" id="ARBA00022801"/>
    </source>
</evidence>
<dbReference type="AlphaFoldDB" id="A0A2S6F1N0"/>
<name>A0A2S6F1N0_LEGPN</name>
<organism evidence="5 6">
    <name type="scientific">Legionella pneumophila</name>
    <dbReference type="NCBI Taxonomy" id="446"/>
    <lineage>
        <taxon>Bacteria</taxon>
        <taxon>Pseudomonadati</taxon>
        <taxon>Pseudomonadota</taxon>
        <taxon>Gammaproteobacteria</taxon>
        <taxon>Legionellales</taxon>
        <taxon>Legionellaceae</taxon>
        <taxon>Legionella</taxon>
    </lineage>
</organism>
<dbReference type="InterPro" id="IPR029132">
    <property type="entry name" value="CBAH/NAAA_C"/>
</dbReference>
<evidence type="ECO:0000259" key="4">
    <source>
        <dbReference type="Pfam" id="PF02275"/>
    </source>
</evidence>
<dbReference type="Pfam" id="PF02275">
    <property type="entry name" value="CBAH"/>
    <property type="match status" value="1"/>
</dbReference>
<evidence type="ECO:0000313" key="6">
    <source>
        <dbReference type="Proteomes" id="UP000239239"/>
    </source>
</evidence>
<comment type="similarity">
    <text evidence="1">Belongs to the peptidase C59 family.</text>
</comment>
<dbReference type="PANTHER" id="PTHR35527">
    <property type="entry name" value="CHOLOYLGLYCINE HYDROLASE"/>
    <property type="match status" value="1"/>
</dbReference>
<dbReference type="InterPro" id="IPR052193">
    <property type="entry name" value="Peptidase_C59"/>
</dbReference>
<protein>
    <submittedName>
        <fullName evidence="5">Linear amide C-N hydrolase</fullName>
    </submittedName>
</protein>
<feature type="domain" description="Choloylglycine hydrolase/NAAA C-terminal" evidence="4">
    <location>
        <begin position="24"/>
        <end position="305"/>
    </location>
</feature>
<dbReference type="GO" id="GO:0016787">
    <property type="term" value="F:hydrolase activity"/>
    <property type="evidence" value="ECO:0007669"/>
    <property type="project" value="UniProtKB-KW"/>
</dbReference>
<keyword evidence="3" id="KW-0732">Signal</keyword>
<evidence type="ECO:0000256" key="3">
    <source>
        <dbReference type="SAM" id="SignalP"/>
    </source>
</evidence>
<dbReference type="InterPro" id="IPR029055">
    <property type="entry name" value="Ntn_hydrolases_N"/>
</dbReference>
<keyword evidence="2 5" id="KW-0378">Hydrolase</keyword>
<sequence>MFKRIGLISIALSLNTISFTSEACSALVFNKNKPATVAVNLDWKYREGAFVIHPRNAMMVSSVDYHSMHPLIWKSQYGSVIFHGGNRFKAGPSADGMNEKGLTASILMLDSSSYPTNSELPALKTTEWVQYILDNFQTVQEVIDDSSNYQLVADTYRGITMNVHLMVSDAEGKSAVFEYLDGKLVIHTQDNLTTPVLTNTDYKSSLALLEEYQDHGGSKALPGGYDSNSRFVRAAHYLKKLPSFIAKEEHIAYAFNGLNVVTQAPGTSSPTQLSMVFDIPTKTIYFRSINEAALRVISMDGIDFDYLYQPVALNVYQHLSGDVTDKFQPMIG</sequence>
<evidence type="ECO:0000313" key="5">
    <source>
        <dbReference type="EMBL" id="PPK31338.1"/>
    </source>
</evidence>
<dbReference type="RefSeq" id="WP_061481385.1">
    <property type="nucleotide sequence ID" value="NZ_CP021259.1"/>
</dbReference>
<dbReference type="SUPFAM" id="SSF56235">
    <property type="entry name" value="N-terminal nucleophile aminohydrolases (Ntn hydrolases)"/>
    <property type="match status" value="1"/>
</dbReference>